<sequence length="382" mass="43084">MLRSKSHKEPGSGVGAGADIDQLRSRVAEAEQRLKLLEAEHERLKNHAKSVDNVKQQVEEKKQRVAHLKEKIAEMEKERDAAVARNNELIPEAEKALQTSKVTVDGMHETLQSKKERVEALDKENELLYEYVNKQAEAIKILTEQLREADIEVGVKTDGEYVYLSQELRKRPAAKSKILERKGVPAITHIERKPSPKTDWRKPDRGPSQLERKSSKDHHHHHQHQLKKTSRETSADKTSYEAVEEESSGTGDVKNLFAMFESGKVAETSAKVHEEKFRGKEFDAPTLLARQNSSKGKHSPLEVEFEEEKKPKGEYDREAMFGGSSSGRNLAAMFESGAVAEASRKEHEEKFRGKEFDAPAMLARQNSSKGKHNPLAADCIPE</sequence>
<feature type="compositionally biased region" description="Basic and acidic residues" evidence="1">
    <location>
        <begin position="229"/>
        <end position="239"/>
    </location>
</feature>
<feature type="compositionally biased region" description="Basic residues" evidence="1">
    <location>
        <begin position="215"/>
        <end position="228"/>
    </location>
</feature>
<gene>
    <name evidence="2" type="ORF">TOLI1172_LOCUS1275</name>
</gene>
<evidence type="ECO:0000313" key="2">
    <source>
        <dbReference type="EMBL" id="CAD8816887.1"/>
    </source>
</evidence>
<accession>A0A7S0ZBU4</accession>
<reference evidence="2" key="1">
    <citation type="submission" date="2021-01" db="EMBL/GenBank/DDBJ databases">
        <authorList>
            <person name="Corre E."/>
            <person name="Pelletier E."/>
            <person name="Niang G."/>
            <person name="Scheremetjew M."/>
            <person name="Finn R."/>
            <person name="Kale V."/>
            <person name="Holt S."/>
            <person name="Cochrane G."/>
            <person name="Meng A."/>
            <person name="Brown T."/>
            <person name="Cohen L."/>
        </authorList>
    </citation>
    <scope>NUCLEOTIDE SEQUENCE</scope>
    <source>
        <strain evidence="2">CCMP3278</strain>
    </source>
</reference>
<protein>
    <submittedName>
        <fullName evidence="2">Uncharacterized protein</fullName>
    </submittedName>
</protein>
<organism evidence="2">
    <name type="scientific">Timspurckia oligopyrenoides</name>
    <dbReference type="NCBI Taxonomy" id="708627"/>
    <lineage>
        <taxon>Eukaryota</taxon>
        <taxon>Rhodophyta</taxon>
        <taxon>Bangiophyceae</taxon>
        <taxon>Porphyridiales</taxon>
        <taxon>Porphyridiaceae</taxon>
        <taxon>Timspurckia</taxon>
    </lineage>
</organism>
<feature type="region of interest" description="Disordered" evidence="1">
    <location>
        <begin position="180"/>
        <end position="254"/>
    </location>
</feature>
<feature type="compositionally biased region" description="Basic and acidic residues" evidence="1">
    <location>
        <begin position="180"/>
        <end position="214"/>
    </location>
</feature>
<feature type="compositionally biased region" description="Basic and acidic residues" evidence="1">
    <location>
        <begin position="307"/>
        <end position="319"/>
    </location>
</feature>
<feature type="region of interest" description="Disordered" evidence="1">
    <location>
        <begin position="1"/>
        <end position="21"/>
    </location>
</feature>
<feature type="region of interest" description="Disordered" evidence="1">
    <location>
        <begin position="283"/>
        <end position="327"/>
    </location>
</feature>
<evidence type="ECO:0000256" key="1">
    <source>
        <dbReference type="SAM" id="MobiDB-lite"/>
    </source>
</evidence>
<proteinExistence type="predicted"/>
<feature type="compositionally biased region" description="Basic and acidic residues" evidence="1">
    <location>
        <begin position="344"/>
        <end position="357"/>
    </location>
</feature>
<name>A0A7S0ZBU4_9RHOD</name>
<dbReference type="EMBL" id="HBFP01001764">
    <property type="protein sequence ID" value="CAD8816887.1"/>
    <property type="molecule type" value="Transcribed_RNA"/>
</dbReference>
<dbReference type="AlphaFoldDB" id="A0A7S0ZBU4"/>
<dbReference type="SUPFAM" id="SSF57997">
    <property type="entry name" value="Tropomyosin"/>
    <property type="match status" value="1"/>
</dbReference>
<feature type="region of interest" description="Disordered" evidence="1">
    <location>
        <begin position="344"/>
        <end position="382"/>
    </location>
</feature>